<dbReference type="GO" id="GO:0051537">
    <property type="term" value="F:2 iron, 2 sulfur cluster binding"/>
    <property type="evidence" value="ECO:0007669"/>
    <property type="project" value="UniProtKB-KW"/>
</dbReference>
<gene>
    <name evidence="10" type="ORF">HF872_00935</name>
</gene>
<evidence type="ECO:0000256" key="1">
    <source>
        <dbReference type="ARBA" id="ARBA00006486"/>
    </source>
</evidence>
<organism evidence="10 11">
    <name type="scientific">Megasphaera hexanoica</name>
    <dbReference type="NCBI Taxonomy" id="1675036"/>
    <lineage>
        <taxon>Bacteria</taxon>
        <taxon>Bacillati</taxon>
        <taxon>Bacillota</taxon>
        <taxon>Negativicutes</taxon>
        <taxon>Veillonellales</taxon>
        <taxon>Veillonellaceae</taxon>
        <taxon>Megasphaera</taxon>
    </lineage>
</organism>
<accession>A0A848BSP7</accession>
<keyword evidence="6" id="KW-0456">Lyase</keyword>
<evidence type="ECO:0000256" key="5">
    <source>
        <dbReference type="ARBA" id="ARBA00023014"/>
    </source>
</evidence>
<evidence type="ECO:0000259" key="9">
    <source>
        <dbReference type="Pfam" id="PF24877"/>
    </source>
</evidence>
<reference evidence="10 11" key="1">
    <citation type="submission" date="2020-04" db="EMBL/GenBank/DDBJ databases">
        <authorList>
            <person name="Hitch T.C.A."/>
            <person name="Wylensek D."/>
            <person name="Clavel T."/>
        </authorList>
    </citation>
    <scope>NUCLEOTIDE SEQUENCE [LARGE SCALE GENOMIC DNA]</scope>
    <source>
        <strain evidence="10 11">Oil-RF-744-FAT-WT-6-1</strain>
    </source>
</reference>
<evidence type="ECO:0000256" key="4">
    <source>
        <dbReference type="ARBA" id="ARBA00023004"/>
    </source>
</evidence>
<dbReference type="EMBL" id="JABAFG010000001">
    <property type="protein sequence ID" value="NME27194.1"/>
    <property type="molecule type" value="Genomic_DNA"/>
</dbReference>
<dbReference type="PANTHER" id="PTHR43661">
    <property type="entry name" value="D-XYLONATE DEHYDRATASE"/>
    <property type="match status" value="1"/>
</dbReference>
<keyword evidence="3" id="KW-0479">Metal-binding</keyword>
<keyword evidence="4" id="KW-0408">Iron</keyword>
<dbReference type="GO" id="GO:0046872">
    <property type="term" value="F:metal ion binding"/>
    <property type="evidence" value="ECO:0007669"/>
    <property type="project" value="UniProtKB-KW"/>
</dbReference>
<dbReference type="PROSITE" id="PS00887">
    <property type="entry name" value="ILVD_EDD_2"/>
    <property type="match status" value="1"/>
</dbReference>
<evidence type="ECO:0000256" key="2">
    <source>
        <dbReference type="ARBA" id="ARBA00022714"/>
    </source>
</evidence>
<evidence type="ECO:0000256" key="7">
    <source>
        <dbReference type="ARBA" id="ARBA00023304"/>
    </source>
</evidence>
<keyword evidence="2" id="KW-0001">2Fe-2S</keyword>
<dbReference type="InterPro" id="IPR037237">
    <property type="entry name" value="IlvD/EDD_N"/>
</dbReference>
<protein>
    <submittedName>
        <fullName evidence="10">Dihydroxy-acid dehydratase</fullName>
    </submittedName>
</protein>
<keyword evidence="5" id="KW-0411">Iron-sulfur</keyword>
<dbReference type="AlphaFoldDB" id="A0A848BSP7"/>
<name>A0A848BSP7_9FIRM</name>
<dbReference type="InterPro" id="IPR020558">
    <property type="entry name" value="DiOHA_6PGluconate_deHydtase_CS"/>
</dbReference>
<dbReference type="SUPFAM" id="SSF143975">
    <property type="entry name" value="IlvD/EDD N-terminal domain-like"/>
    <property type="match status" value="1"/>
</dbReference>
<dbReference type="InterPro" id="IPR000581">
    <property type="entry name" value="ILV_EDD_N"/>
</dbReference>
<dbReference type="Pfam" id="PF00920">
    <property type="entry name" value="ILVD_EDD_N"/>
    <property type="match status" value="1"/>
</dbReference>
<dbReference type="PANTHER" id="PTHR43661:SF3">
    <property type="entry name" value="D-XYLONATE DEHYDRATASE YAGF-RELATED"/>
    <property type="match status" value="1"/>
</dbReference>
<keyword evidence="7" id="KW-0028">Amino-acid biosynthesis</keyword>
<dbReference type="Gene3D" id="3.50.30.80">
    <property type="entry name" value="IlvD/EDD C-terminal domain-like"/>
    <property type="match status" value="1"/>
</dbReference>
<dbReference type="GO" id="GO:0005829">
    <property type="term" value="C:cytosol"/>
    <property type="evidence" value="ECO:0007669"/>
    <property type="project" value="TreeGrafter"/>
</dbReference>
<dbReference type="GO" id="GO:0016836">
    <property type="term" value="F:hydro-lyase activity"/>
    <property type="evidence" value="ECO:0007669"/>
    <property type="project" value="TreeGrafter"/>
</dbReference>
<evidence type="ECO:0000256" key="6">
    <source>
        <dbReference type="ARBA" id="ARBA00023239"/>
    </source>
</evidence>
<feature type="domain" description="Dihydroxy-acid/6-phosphogluconate dehydratase C-terminal" evidence="9">
    <location>
        <begin position="370"/>
        <end position="569"/>
    </location>
</feature>
<proteinExistence type="inferred from homology"/>
<dbReference type="GO" id="GO:0009082">
    <property type="term" value="P:branched-chain amino acid biosynthetic process"/>
    <property type="evidence" value="ECO:0007669"/>
    <property type="project" value="UniProtKB-KW"/>
</dbReference>
<evidence type="ECO:0000256" key="3">
    <source>
        <dbReference type="ARBA" id="ARBA00022723"/>
    </source>
</evidence>
<dbReference type="InterPro" id="IPR042096">
    <property type="entry name" value="Dihydro-acid_dehy_C"/>
</dbReference>
<evidence type="ECO:0000259" key="8">
    <source>
        <dbReference type="Pfam" id="PF00920"/>
    </source>
</evidence>
<keyword evidence="7" id="KW-0100">Branched-chain amino acid biosynthesis</keyword>
<dbReference type="InterPro" id="IPR056740">
    <property type="entry name" value="ILV_EDD_C"/>
</dbReference>
<dbReference type="FunFam" id="3.50.30.80:FF:000001">
    <property type="entry name" value="Dihydroxy-acid dehydratase"/>
    <property type="match status" value="1"/>
</dbReference>
<dbReference type="Proteomes" id="UP000591071">
    <property type="component" value="Unassembled WGS sequence"/>
</dbReference>
<evidence type="ECO:0000313" key="10">
    <source>
        <dbReference type="EMBL" id="NME27194.1"/>
    </source>
</evidence>
<feature type="domain" description="Dihydroxy-acid/6-phosphogluconate dehydratase N-terminal" evidence="8">
    <location>
        <begin position="31"/>
        <end position="343"/>
    </location>
</feature>
<comment type="similarity">
    <text evidence="1">Belongs to the IlvD/Edd family.</text>
</comment>
<dbReference type="Pfam" id="PF24877">
    <property type="entry name" value="ILV_EDD_C"/>
    <property type="match status" value="1"/>
</dbReference>
<sequence length="573" mass="62328">MEQRCKGVRKVWAQSDALKLGTEFSEGDLAKPQILIDDVWGESHPGSVHLDKYAKQASIGVYETGGKPANFHVTDICDGWAQGHDGMNFILPSREVIADMVEIHANVIPWDGIILISSCDKAVPAHLEVAARLDMPVIHIPGGSMRSGPGCTTSDLAGPITARDKRGLVSKDEMRDYKLTGCPTCGSCQFMGTASTMQCMSEALGMALPGNAVVPATLMESQRYARLAGQKIMELAEKGITTSKIMTKAAFINAIKVHQAISGSTNATIHFPAIAHQLGIDIHPRMFDEIGKNIKYLTNVQPSGKYITEFLWYAGGIPMIQMYLKDELDLNVMTVTGRTLGENLEMIEKSDFFERGLGYLKTYGINPEDIIRKPEHSNKYGSLAVLDGNIAPDGSVVKFSAIKNPDMMHHIGPARVFNSEEDCQQAIITGQVNQGDILFIRYEGPKGAGMPESLMTTDAIAFDERLDGTVALVTDGRFSGATQGPAIGHVSPEAVEGGPIALLEDGDMIEIDIPNRKINMIGVKGEKKTAEEVDAILAERKKNWKMPDFPKKKGYLARYSKYATSAMSGGYLQ</sequence>
<evidence type="ECO:0000313" key="11">
    <source>
        <dbReference type="Proteomes" id="UP000591071"/>
    </source>
</evidence>
<comment type="caution">
    <text evidence="10">The sequence shown here is derived from an EMBL/GenBank/DDBJ whole genome shotgun (WGS) entry which is preliminary data.</text>
</comment>
<dbReference type="RefSeq" id="WP_170087037.1">
    <property type="nucleotide sequence ID" value="NZ_JABAFG010000001.1"/>
</dbReference>
<dbReference type="SUPFAM" id="SSF52016">
    <property type="entry name" value="LeuD/IlvD-like"/>
    <property type="match status" value="1"/>
</dbReference>